<gene>
    <name evidence="7" type="ORF">HHK36_011482</name>
</gene>
<dbReference type="SMART" id="SM00504">
    <property type="entry name" value="Ubox"/>
    <property type="match status" value="1"/>
</dbReference>
<dbReference type="Gene3D" id="3.30.40.10">
    <property type="entry name" value="Zinc/RING finger domain, C3HC4 (zinc finger)"/>
    <property type="match status" value="1"/>
</dbReference>
<evidence type="ECO:0000256" key="5">
    <source>
        <dbReference type="RuleBase" id="RU369093"/>
    </source>
</evidence>
<dbReference type="InterPro" id="IPR045185">
    <property type="entry name" value="PUB22/23/24-like"/>
</dbReference>
<dbReference type="Pfam" id="PF04564">
    <property type="entry name" value="U-box"/>
    <property type="match status" value="1"/>
</dbReference>
<dbReference type="InterPro" id="IPR045210">
    <property type="entry name" value="RING-Ubox_PUB"/>
</dbReference>
<dbReference type="GO" id="GO:0006952">
    <property type="term" value="P:defense response"/>
    <property type="evidence" value="ECO:0007669"/>
    <property type="project" value="UniProtKB-ARBA"/>
</dbReference>
<dbReference type="InterPro" id="IPR058678">
    <property type="entry name" value="ARM_PUB"/>
</dbReference>
<reference evidence="7 8" key="1">
    <citation type="submission" date="2020-04" db="EMBL/GenBank/DDBJ databases">
        <title>Plant Genome Project.</title>
        <authorList>
            <person name="Zhang R.-G."/>
        </authorList>
    </citation>
    <scope>NUCLEOTIDE SEQUENCE [LARGE SCALE GENOMIC DNA]</scope>
    <source>
        <strain evidence="7">YNK0</strain>
        <tissue evidence="7">Leaf</tissue>
    </source>
</reference>
<comment type="catalytic activity">
    <reaction evidence="1 5">
        <text>S-ubiquitinyl-[E2 ubiquitin-conjugating enzyme]-L-cysteine + [acceptor protein]-L-lysine = [E2 ubiquitin-conjugating enzyme]-L-cysteine + N(6)-ubiquitinyl-[acceptor protein]-L-lysine.</text>
        <dbReference type="EC" id="2.3.2.27"/>
    </reaction>
</comment>
<organism evidence="7 8">
    <name type="scientific">Tetracentron sinense</name>
    <name type="common">Spur-leaf</name>
    <dbReference type="NCBI Taxonomy" id="13715"/>
    <lineage>
        <taxon>Eukaryota</taxon>
        <taxon>Viridiplantae</taxon>
        <taxon>Streptophyta</taxon>
        <taxon>Embryophyta</taxon>
        <taxon>Tracheophyta</taxon>
        <taxon>Spermatophyta</taxon>
        <taxon>Magnoliopsida</taxon>
        <taxon>Trochodendrales</taxon>
        <taxon>Trochodendraceae</taxon>
        <taxon>Tetracentron</taxon>
    </lineage>
</organism>
<dbReference type="EC" id="2.3.2.27" evidence="5"/>
<dbReference type="InterPro" id="IPR011989">
    <property type="entry name" value="ARM-like"/>
</dbReference>
<dbReference type="InterPro" id="IPR016024">
    <property type="entry name" value="ARM-type_fold"/>
</dbReference>
<dbReference type="SUPFAM" id="SSF48371">
    <property type="entry name" value="ARM repeat"/>
    <property type="match status" value="1"/>
</dbReference>
<evidence type="ECO:0000259" key="6">
    <source>
        <dbReference type="PROSITE" id="PS51698"/>
    </source>
</evidence>
<comment type="function">
    <text evidence="5">Functions as an E3 ubiquitin ligase.</text>
</comment>
<evidence type="ECO:0000256" key="3">
    <source>
        <dbReference type="ARBA" id="ARBA00022679"/>
    </source>
</evidence>
<protein>
    <recommendedName>
        <fullName evidence="5 6">U-box domain-containing protein</fullName>
        <ecNumber evidence="5">2.3.2.27</ecNumber>
    </recommendedName>
    <alternativeName>
        <fullName evidence="5">RING-type E3 ubiquitin transferase PUB</fullName>
    </alternativeName>
</protein>
<dbReference type="Gene3D" id="1.25.10.10">
    <property type="entry name" value="Leucine-rich Repeat Variant"/>
    <property type="match status" value="1"/>
</dbReference>
<dbReference type="EMBL" id="JABCRI010000007">
    <property type="protein sequence ID" value="KAF8403380.1"/>
    <property type="molecule type" value="Genomic_DNA"/>
</dbReference>
<dbReference type="OrthoDB" id="10064100at2759"/>
<dbReference type="PANTHER" id="PTHR22849:SF132">
    <property type="entry name" value="E3 UBIQUITIN-PROTEIN LIGASE PUB23"/>
    <property type="match status" value="1"/>
</dbReference>
<dbReference type="OMA" id="SEYCAER"/>
<evidence type="ECO:0000313" key="7">
    <source>
        <dbReference type="EMBL" id="KAF8403380.1"/>
    </source>
</evidence>
<dbReference type="AlphaFoldDB" id="A0A834ZCZ7"/>
<accession>A0A834ZCZ7</accession>
<evidence type="ECO:0000313" key="8">
    <source>
        <dbReference type="Proteomes" id="UP000655225"/>
    </source>
</evidence>
<proteinExistence type="predicted"/>
<dbReference type="GO" id="GO:0016567">
    <property type="term" value="P:protein ubiquitination"/>
    <property type="evidence" value="ECO:0007669"/>
    <property type="project" value="UniProtKB-UniRule"/>
</dbReference>
<dbReference type="PANTHER" id="PTHR22849">
    <property type="entry name" value="WDSAM1 PROTEIN"/>
    <property type="match status" value="1"/>
</dbReference>
<dbReference type="SUPFAM" id="SSF57850">
    <property type="entry name" value="RING/U-box"/>
    <property type="match status" value="1"/>
</dbReference>
<evidence type="ECO:0000256" key="4">
    <source>
        <dbReference type="ARBA" id="ARBA00022786"/>
    </source>
</evidence>
<dbReference type="Pfam" id="PF25598">
    <property type="entry name" value="ARM_PUB"/>
    <property type="match status" value="1"/>
</dbReference>
<dbReference type="FunFam" id="3.30.40.10:FF:000437">
    <property type="entry name" value="RING-type E3 ubiquitin transferase"/>
    <property type="match status" value="1"/>
</dbReference>
<keyword evidence="8" id="KW-1185">Reference proteome</keyword>
<keyword evidence="4 5" id="KW-0833">Ubl conjugation pathway</keyword>
<dbReference type="PROSITE" id="PS51698">
    <property type="entry name" value="U_BOX"/>
    <property type="match status" value="1"/>
</dbReference>
<dbReference type="InterPro" id="IPR013083">
    <property type="entry name" value="Znf_RING/FYVE/PHD"/>
</dbReference>
<dbReference type="InterPro" id="IPR003613">
    <property type="entry name" value="Ubox_domain"/>
</dbReference>
<name>A0A834ZCZ7_TETSI</name>
<comment type="pathway">
    <text evidence="2 5">Protein modification; protein ubiquitination.</text>
</comment>
<dbReference type="CDD" id="cd16664">
    <property type="entry name" value="RING-Ubox_PUB"/>
    <property type="match status" value="1"/>
</dbReference>
<dbReference type="UniPathway" id="UPA00143"/>
<feature type="domain" description="U-box" evidence="6">
    <location>
        <begin position="5"/>
        <end position="80"/>
    </location>
</feature>
<keyword evidence="3 5" id="KW-0808">Transferase</keyword>
<evidence type="ECO:0000256" key="2">
    <source>
        <dbReference type="ARBA" id="ARBA00004906"/>
    </source>
</evidence>
<evidence type="ECO:0000256" key="1">
    <source>
        <dbReference type="ARBA" id="ARBA00000900"/>
    </source>
</evidence>
<dbReference type="GO" id="GO:0061630">
    <property type="term" value="F:ubiquitin protein ligase activity"/>
    <property type="evidence" value="ECO:0007669"/>
    <property type="project" value="UniProtKB-UniRule"/>
</dbReference>
<dbReference type="Proteomes" id="UP000655225">
    <property type="component" value="Unassembled WGS sequence"/>
</dbReference>
<comment type="caution">
    <text evidence="7">The sequence shown here is derived from an EMBL/GenBank/DDBJ whole genome shotgun (WGS) entry which is preliminary data.</text>
</comment>
<sequence>MDQVEVPHYFVCPISLQIMRDPVTISTGITYDRENIEIWIFSGKNNTCPVTKQALSDTNLTPNHTLRRLIQAWCTLNASYGVERIPTPKPPIDKTQILKLMNDAKVPQLQMKSLGRLRSIASESKANTRCMEAAGAIEFLASIIKKDSSMAIEQASDDGFEFTTASDEALSILYYLQISETGLKNLMGNNGEFLESLMQVLERGNYQSRAYAAILLKSMFEVADPMQSIGLKPGFLMEIVHVLRDQISVQASKAALKFLIELCPWGQNRIKAVQAGAVLVLIELLLDTSETRACEMMSVLLDQLCKCAEGRAELLKHGAGLAVVSKKILRVSQVVSERGVRILSSISKFSATSSVIHEMLQVGVVSKLCLVLQVDCGMKTKEKAREILIMHSRTWKNSSCIPSHLLSSYPS</sequence>